<name>A0A133XIT4_9RHOO</name>
<comment type="caution">
    <text evidence="2">The sequence shown here is derived from an EMBL/GenBank/DDBJ whole genome shotgun (WGS) entry which is preliminary data.</text>
</comment>
<organism evidence="2 3">
    <name type="scientific">Dechloromonas denitrificans</name>
    <dbReference type="NCBI Taxonomy" id="281362"/>
    <lineage>
        <taxon>Bacteria</taxon>
        <taxon>Pseudomonadati</taxon>
        <taxon>Pseudomonadota</taxon>
        <taxon>Betaproteobacteria</taxon>
        <taxon>Rhodocyclales</taxon>
        <taxon>Azonexaceae</taxon>
        <taxon>Dechloromonas</taxon>
    </lineage>
</organism>
<feature type="domain" description="DUF4123" evidence="1">
    <location>
        <begin position="30"/>
        <end position="144"/>
    </location>
</feature>
<reference evidence="2 3" key="1">
    <citation type="submission" date="2015-12" db="EMBL/GenBank/DDBJ databases">
        <title>Nitrous oxide reduction kinetics distinguish bacteria harboring typical versus atypical NosZ.</title>
        <authorList>
            <person name="Yoon S."/>
            <person name="Nissen S."/>
            <person name="Park D."/>
            <person name="Sanford R.A."/>
            <person name="Loeffler F.E."/>
        </authorList>
    </citation>
    <scope>NUCLEOTIDE SEQUENCE [LARGE SCALE GENOMIC DNA]</scope>
    <source>
        <strain evidence="2 3">ATCC BAA-841</strain>
    </source>
</reference>
<sequence length="293" mass="32739">MTYYAVRPHDLPALLADLARQIVNASGEKWYALVDTAFDHEGKALRVTGNEGLALYSQGQLAALSGVSPVLYALPTGNSDQLQHQLSRLLHHCQARPMLSFIGSKLPASDLRVSWQSLLEVETEDQERYLLRFADTRVLPTLASQEKIWKRLAANATAWWSIERDGKLRDLPLPLLPEQNNDPLKIDNYCLAKLLRAGEVDAMADYMGNYFPELLAVRDGYANYEILEQVLTLCSEQSVFGTTDQYALGVAALFTDGRLLNAPEISTWLSEKTWGEKGIEDALAEFMEDKGFS</sequence>
<dbReference type="AlphaFoldDB" id="A0A133XIT4"/>
<evidence type="ECO:0000313" key="2">
    <source>
        <dbReference type="EMBL" id="KXB30841.1"/>
    </source>
</evidence>
<dbReference type="Proteomes" id="UP000070186">
    <property type="component" value="Unassembled WGS sequence"/>
</dbReference>
<dbReference type="EMBL" id="LODL01000019">
    <property type="protein sequence ID" value="KXB30841.1"/>
    <property type="molecule type" value="Genomic_DNA"/>
</dbReference>
<keyword evidence="3" id="KW-1185">Reference proteome</keyword>
<dbReference type="STRING" id="281362.AT959_08955"/>
<dbReference type="RefSeq" id="WP_066882637.1">
    <property type="nucleotide sequence ID" value="NZ_LODL01000019.1"/>
</dbReference>
<gene>
    <name evidence="2" type="ORF">AT959_08955</name>
</gene>
<dbReference type="Pfam" id="PF13503">
    <property type="entry name" value="DUF4123"/>
    <property type="match status" value="1"/>
</dbReference>
<evidence type="ECO:0000313" key="3">
    <source>
        <dbReference type="Proteomes" id="UP000070186"/>
    </source>
</evidence>
<protein>
    <recommendedName>
        <fullName evidence="1">DUF4123 domain-containing protein</fullName>
    </recommendedName>
</protein>
<dbReference type="InterPro" id="IPR025391">
    <property type="entry name" value="DUF4123"/>
</dbReference>
<accession>A0A133XIT4</accession>
<evidence type="ECO:0000259" key="1">
    <source>
        <dbReference type="Pfam" id="PF13503"/>
    </source>
</evidence>
<proteinExistence type="predicted"/>